<comment type="caution">
    <text evidence="3">The sequence shown here is derived from an EMBL/GenBank/DDBJ whole genome shotgun (WGS) entry which is preliminary data.</text>
</comment>
<feature type="compositionally biased region" description="Basic and acidic residues" evidence="2">
    <location>
        <begin position="403"/>
        <end position="430"/>
    </location>
</feature>
<feature type="region of interest" description="Disordered" evidence="2">
    <location>
        <begin position="351"/>
        <end position="437"/>
    </location>
</feature>
<name>A0AA40DN25_9PEZI</name>
<feature type="coiled-coil region" evidence="1">
    <location>
        <begin position="565"/>
        <end position="595"/>
    </location>
</feature>
<keyword evidence="4" id="KW-1185">Reference proteome</keyword>
<keyword evidence="1" id="KW-0175">Coiled coil</keyword>
<sequence length="627" mass="72069">MIPKHKRFLYVDEEWEETVWRCVFFDQERRQYMSMDIVPETVPKIPDNHVRRIESEKTFYEYAKKWLPDICDTLPPDRRSFRVDWDGKLFTSRNDAESMVDIHPCYLTAQELQLPEGPKVVNRGRLLELVRRPHQVDRVAYWDNSDGHVEADFFYYCTPYLIVDRIRNHYVLAQLDPNDRTLGRYRASVLEDGVMVGYLTHPSRGPNIYTFSSARKKRPFKLAHLKQLLEGIELLNLKYGLVSMNLEENDIVIDEDTDELWFRSFSHCLPITSMNAMYDVTLAYILLYEKITHKLQTPPTDLDEARALVNKLISINHWGTSDLAELDGDEGQYRDIMDDFFTNRLEKLFPDTYGDPDYTDPPLDVDQTNTGEEDEELVEDEDDSLGLRGGMAGPENGSSNQEHQPDQSRKRRNEEPTEDPRTPKRNRTDESGPDESSLVSVNWMEALVPGVTNQIDIPTTFSKVLENKRVDFESDEFWHRGETDGTRNNPVVKWYRPPTTSPARAKVKFLLANGEPAPADLHHLWVPQPPEEEEEPSDWDPFVLASENEPNLEGVLTDAGIRAIIEEATRAAGIAKEAARKAEEATRTAKAETKNAKEVVSQIEKATNPAEAAVKDYVEGNARVLRI</sequence>
<protein>
    <submittedName>
        <fullName evidence="3">Uncharacterized protein</fullName>
    </submittedName>
</protein>
<evidence type="ECO:0000313" key="3">
    <source>
        <dbReference type="EMBL" id="KAK0707241.1"/>
    </source>
</evidence>
<evidence type="ECO:0000256" key="1">
    <source>
        <dbReference type="SAM" id="Coils"/>
    </source>
</evidence>
<organism evidence="3 4">
    <name type="scientific">Apiosordaria backusii</name>
    <dbReference type="NCBI Taxonomy" id="314023"/>
    <lineage>
        <taxon>Eukaryota</taxon>
        <taxon>Fungi</taxon>
        <taxon>Dikarya</taxon>
        <taxon>Ascomycota</taxon>
        <taxon>Pezizomycotina</taxon>
        <taxon>Sordariomycetes</taxon>
        <taxon>Sordariomycetidae</taxon>
        <taxon>Sordariales</taxon>
        <taxon>Lasiosphaeriaceae</taxon>
        <taxon>Apiosordaria</taxon>
    </lineage>
</organism>
<dbReference type="EMBL" id="JAUKTV010000019">
    <property type="protein sequence ID" value="KAK0707241.1"/>
    <property type="molecule type" value="Genomic_DNA"/>
</dbReference>
<feature type="compositionally biased region" description="Low complexity" evidence="2">
    <location>
        <begin position="351"/>
        <end position="362"/>
    </location>
</feature>
<evidence type="ECO:0000313" key="4">
    <source>
        <dbReference type="Proteomes" id="UP001172159"/>
    </source>
</evidence>
<proteinExistence type="predicted"/>
<reference evidence="3" key="1">
    <citation type="submission" date="2023-06" db="EMBL/GenBank/DDBJ databases">
        <title>Genome-scale phylogeny and comparative genomics of the fungal order Sordariales.</title>
        <authorList>
            <consortium name="Lawrence Berkeley National Laboratory"/>
            <person name="Hensen N."/>
            <person name="Bonometti L."/>
            <person name="Westerberg I."/>
            <person name="Brannstrom I.O."/>
            <person name="Guillou S."/>
            <person name="Cros-Aarteil S."/>
            <person name="Calhoun S."/>
            <person name="Haridas S."/>
            <person name="Kuo A."/>
            <person name="Mondo S."/>
            <person name="Pangilinan J."/>
            <person name="Riley R."/>
            <person name="Labutti K."/>
            <person name="Andreopoulos B."/>
            <person name="Lipzen A."/>
            <person name="Chen C."/>
            <person name="Yanf M."/>
            <person name="Daum C."/>
            <person name="Ng V."/>
            <person name="Clum A."/>
            <person name="Steindorff A."/>
            <person name="Ohm R."/>
            <person name="Martin F."/>
            <person name="Silar P."/>
            <person name="Natvig D."/>
            <person name="Lalanne C."/>
            <person name="Gautier V."/>
            <person name="Ament-Velasquez S.L."/>
            <person name="Kruys A."/>
            <person name="Hutchinson M.I."/>
            <person name="Powell A.J."/>
            <person name="Barry K."/>
            <person name="Miller A.N."/>
            <person name="Grigoriev I.V."/>
            <person name="Debuchy R."/>
            <person name="Gladieux P."/>
            <person name="Thoren M.H."/>
            <person name="Johannesson H."/>
        </authorList>
    </citation>
    <scope>NUCLEOTIDE SEQUENCE</scope>
    <source>
        <strain evidence="3">CBS 540.89</strain>
    </source>
</reference>
<accession>A0AA40DN25</accession>
<dbReference type="AlphaFoldDB" id="A0AA40DN25"/>
<evidence type="ECO:0000256" key="2">
    <source>
        <dbReference type="SAM" id="MobiDB-lite"/>
    </source>
</evidence>
<feature type="compositionally biased region" description="Acidic residues" evidence="2">
    <location>
        <begin position="371"/>
        <end position="384"/>
    </location>
</feature>
<gene>
    <name evidence="3" type="ORF">B0T21DRAFT_455253</name>
</gene>
<dbReference type="Proteomes" id="UP001172159">
    <property type="component" value="Unassembled WGS sequence"/>
</dbReference>